<evidence type="ECO:0000256" key="14">
    <source>
        <dbReference type="ARBA" id="ARBA00025153"/>
    </source>
</evidence>
<feature type="binding site" evidence="17">
    <location>
        <position position="369"/>
    </location>
    <ligand>
        <name>(6S)-NADPHX</name>
        <dbReference type="ChEBI" id="CHEBI:64076"/>
    </ligand>
</feature>
<dbReference type="InterPro" id="IPR004443">
    <property type="entry name" value="YjeF_N_dom"/>
</dbReference>
<comment type="catalytic activity">
    <reaction evidence="1 18 19">
        <text>(6R)-NADHX = (6S)-NADHX</text>
        <dbReference type="Rhea" id="RHEA:32215"/>
        <dbReference type="ChEBI" id="CHEBI:64074"/>
        <dbReference type="ChEBI" id="CHEBI:64075"/>
        <dbReference type="EC" id="5.1.99.6"/>
    </reaction>
</comment>
<comment type="function">
    <text evidence="17">Catalyzes the dehydration of the S-form of NAD(P)HX at the expense of ADP, which is converted to AMP. Together with NAD(P)HX epimerase, which catalyzes the epimerization of the S- and R-forms, the enzyme allows the repair of both epimers of NAD(P)HX, a damaged form of NAD(P)H that is a result of enzymatic or heat-dependent hydration.</text>
</comment>
<dbReference type="AlphaFoldDB" id="A0A3M6QZP3"/>
<dbReference type="PANTHER" id="PTHR12592">
    <property type="entry name" value="ATP-DEPENDENT (S)-NAD(P)H-HYDRATE DEHYDRATASE FAMILY MEMBER"/>
    <property type="match status" value="1"/>
</dbReference>
<comment type="caution">
    <text evidence="18">Lacks conserved residue(s) required for the propagation of feature annotation.</text>
</comment>
<dbReference type="PIRSF" id="PIRSF017184">
    <property type="entry name" value="Nnr"/>
    <property type="match status" value="1"/>
</dbReference>
<evidence type="ECO:0000313" key="23">
    <source>
        <dbReference type="Proteomes" id="UP000278006"/>
    </source>
</evidence>
<dbReference type="NCBIfam" id="TIGR00197">
    <property type="entry name" value="yjeF_nterm"/>
    <property type="match status" value="1"/>
</dbReference>
<keyword evidence="7 17" id="KW-0067">ATP-binding</keyword>
<feature type="binding site" evidence="18">
    <location>
        <begin position="57"/>
        <end position="61"/>
    </location>
    <ligand>
        <name>(6S)-NADPHX</name>
        <dbReference type="ChEBI" id="CHEBI:64076"/>
    </ligand>
</feature>
<feature type="binding site" evidence="18">
    <location>
        <begin position="122"/>
        <end position="128"/>
    </location>
    <ligand>
        <name>(6S)-NADPHX</name>
        <dbReference type="ChEBI" id="CHEBI:64076"/>
    </ligand>
</feature>
<dbReference type="SUPFAM" id="SSF64153">
    <property type="entry name" value="YjeF N-terminal domain-like"/>
    <property type="match status" value="1"/>
</dbReference>
<evidence type="ECO:0000256" key="7">
    <source>
        <dbReference type="ARBA" id="ARBA00022840"/>
    </source>
</evidence>
<feature type="binding site" evidence="17">
    <location>
        <position position="430"/>
    </location>
    <ligand>
        <name>AMP</name>
        <dbReference type="ChEBI" id="CHEBI:456215"/>
    </ligand>
</feature>
<dbReference type="GO" id="GO:0046872">
    <property type="term" value="F:metal ion binding"/>
    <property type="evidence" value="ECO:0007669"/>
    <property type="project" value="UniProtKB-UniRule"/>
</dbReference>
<dbReference type="OrthoDB" id="9806925at2"/>
<dbReference type="GO" id="GO:0046496">
    <property type="term" value="P:nicotinamide nucleotide metabolic process"/>
    <property type="evidence" value="ECO:0007669"/>
    <property type="project" value="UniProtKB-UniRule"/>
</dbReference>
<evidence type="ECO:0000256" key="3">
    <source>
        <dbReference type="ARBA" id="ARBA00006001"/>
    </source>
</evidence>
<evidence type="ECO:0000256" key="6">
    <source>
        <dbReference type="ARBA" id="ARBA00022741"/>
    </source>
</evidence>
<evidence type="ECO:0000256" key="8">
    <source>
        <dbReference type="ARBA" id="ARBA00022857"/>
    </source>
</evidence>
<comment type="caution">
    <text evidence="22">The sequence shown here is derived from an EMBL/GenBank/DDBJ whole genome shotgun (WGS) entry which is preliminary data.</text>
</comment>
<evidence type="ECO:0000256" key="13">
    <source>
        <dbReference type="ARBA" id="ARBA00023268"/>
    </source>
</evidence>
<evidence type="ECO:0000256" key="15">
    <source>
        <dbReference type="ARBA" id="ARBA00048238"/>
    </source>
</evidence>
<feature type="binding site" evidence="18">
    <location>
        <position position="58"/>
    </location>
    <ligand>
        <name>K(+)</name>
        <dbReference type="ChEBI" id="CHEBI:29103"/>
    </ligand>
</feature>
<dbReference type="Proteomes" id="UP000278006">
    <property type="component" value="Unassembled WGS sequence"/>
</dbReference>
<dbReference type="Pfam" id="PF01256">
    <property type="entry name" value="Carb_kinase"/>
    <property type="match status" value="1"/>
</dbReference>
<evidence type="ECO:0000259" key="21">
    <source>
        <dbReference type="PROSITE" id="PS51385"/>
    </source>
</evidence>
<comment type="cofactor">
    <cofactor evidence="18 19">
        <name>K(+)</name>
        <dbReference type="ChEBI" id="CHEBI:29103"/>
    </cofactor>
    <text evidence="18 19">Binds 1 potassium ion per subunit.</text>
</comment>
<dbReference type="InterPro" id="IPR030677">
    <property type="entry name" value="Nnr"/>
</dbReference>
<dbReference type="Gene3D" id="3.40.1190.20">
    <property type="match status" value="1"/>
</dbReference>
<evidence type="ECO:0000259" key="20">
    <source>
        <dbReference type="PROSITE" id="PS51383"/>
    </source>
</evidence>
<dbReference type="CDD" id="cd01171">
    <property type="entry name" value="YXKO-related"/>
    <property type="match status" value="1"/>
</dbReference>
<keyword evidence="10 17" id="KW-0520">NAD</keyword>
<comment type="catalytic activity">
    <reaction evidence="16 17 19">
        <text>(6S)-NADPHX + ADP = AMP + phosphate + NADPH + H(+)</text>
        <dbReference type="Rhea" id="RHEA:32235"/>
        <dbReference type="ChEBI" id="CHEBI:15378"/>
        <dbReference type="ChEBI" id="CHEBI:43474"/>
        <dbReference type="ChEBI" id="CHEBI:57783"/>
        <dbReference type="ChEBI" id="CHEBI:64076"/>
        <dbReference type="ChEBI" id="CHEBI:456215"/>
        <dbReference type="ChEBI" id="CHEBI:456216"/>
        <dbReference type="EC" id="4.2.1.136"/>
    </reaction>
</comment>
<keyword evidence="8 17" id="KW-0521">NADP</keyword>
<keyword evidence="6 17" id="KW-0547">Nucleotide-binding</keyword>
<comment type="function">
    <text evidence="14 19">Bifunctional enzyme that catalyzes the epimerization of the S- and R-forms of NAD(P)HX and the dehydration of the S-form of NAD(P)HX at the expense of ADP, which is converted to AMP. This allows the repair of both epimers of NAD(P)HX, a damaged form of NAD(P)H that is a result of enzymatic or heat-dependent hydration.</text>
</comment>
<comment type="function">
    <text evidence="18">Catalyzes the epimerization of the S- and R-forms of NAD(P)HX, a damaged form of NAD(P)H that is a result of enzymatic or heat-dependent hydration. This is a prerequisite for the S-specific NAD(P)H-hydrate dehydratase to allow the repair of both epimers of NAD(P)HX.</text>
</comment>
<accession>A0A3M6QZP3</accession>
<organism evidence="22 23">
    <name type="scientific">Corticibacter populi</name>
    <dbReference type="NCBI Taxonomy" id="1550736"/>
    <lineage>
        <taxon>Bacteria</taxon>
        <taxon>Pseudomonadati</taxon>
        <taxon>Pseudomonadota</taxon>
        <taxon>Betaproteobacteria</taxon>
        <taxon>Burkholderiales</taxon>
        <taxon>Comamonadaceae</taxon>
        <taxon>Corticibacter</taxon>
    </lineage>
</organism>
<proteinExistence type="inferred from homology"/>
<comment type="similarity">
    <text evidence="17">Belongs to the NnrD/CARKD family.</text>
</comment>
<keyword evidence="12 17" id="KW-0456">Lyase</keyword>
<comment type="similarity">
    <text evidence="4 19">In the C-terminal section; belongs to the NnrD/CARKD family.</text>
</comment>
<evidence type="ECO:0000256" key="4">
    <source>
        <dbReference type="ARBA" id="ARBA00009524"/>
    </source>
</evidence>
<reference evidence="22 23" key="1">
    <citation type="submission" date="2018-10" db="EMBL/GenBank/DDBJ databases">
        <title>Draft genome of Cortibacter populi DSM10536.</title>
        <authorList>
            <person name="Bernier A.-M."/>
            <person name="Bernard K."/>
        </authorList>
    </citation>
    <scope>NUCLEOTIDE SEQUENCE [LARGE SCALE GENOMIC DNA]</scope>
    <source>
        <strain evidence="22 23">DSM 105136</strain>
    </source>
</reference>
<feature type="binding site" evidence="18">
    <location>
        <position position="154"/>
    </location>
    <ligand>
        <name>K(+)</name>
        <dbReference type="ChEBI" id="CHEBI:29103"/>
    </ligand>
</feature>
<evidence type="ECO:0000256" key="16">
    <source>
        <dbReference type="ARBA" id="ARBA00049209"/>
    </source>
</evidence>
<dbReference type="HAMAP" id="MF_01966">
    <property type="entry name" value="NADHX_epimerase"/>
    <property type="match status" value="1"/>
</dbReference>
<evidence type="ECO:0000313" key="22">
    <source>
        <dbReference type="EMBL" id="RMX08448.1"/>
    </source>
</evidence>
<dbReference type="GO" id="GO:0005524">
    <property type="term" value="F:ATP binding"/>
    <property type="evidence" value="ECO:0007669"/>
    <property type="project" value="UniProtKB-UniRule"/>
</dbReference>
<keyword evidence="11 18" id="KW-0413">Isomerase</keyword>
<dbReference type="GO" id="GO:0052855">
    <property type="term" value="F:ADP-dependent NAD(P)H-hydrate dehydratase activity"/>
    <property type="evidence" value="ECO:0007669"/>
    <property type="project" value="UniProtKB-UniRule"/>
</dbReference>
<evidence type="ECO:0000256" key="12">
    <source>
        <dbReference type="ARBA" id="ARBA00023239"/>
    </source>
</evidence>
<dbReference type="Pfam" id="PF03853">
    <property type="entry name" value="YjeF_N"/>
    <property type="match status" value="1"/>
</dbReference>
<comment type="similarity">
    <text evidence="3 19">In the N-terminal section; belongs to the NnrE/AIBP family.</text>
</comment>
<sequence length="494" mass="50999">MSQELLTPAQMGQADRAAIAAGIAGTRLMQAAGEAVARAVARRWQPCRVAVLCGPGNNGGDGFVAAQCLQALGWPVSLFLLGETGKLRGDAAWAATQWTGAVQAVAEFRPADFDLLVDALFGAGLDRPLDGAALQLVEAMAQSRLPICAVDVPSGLDGASGAVLGKAAAAAVTVTFFRHKPGHWLYPGRALCGQLVLADIGIPPEVLDAIALRTWRNTPALWQAHYPHPAALGHKYNRGHVLVLGGAVLTGAARMSAQAAQRIGAGLVTLAAPVQSHAIYAQNLQSCMVQAIEDETGFERLLADVRRNVCVIGPGAGVALATRQAVLDSLRAGKSAVLDADALTVFQDTPPQLFEALSQGRGDAILTPHEGEFARLFTMHGDKLRRASAAARQAQAVVILKGADTVIAAPDGRLAINGDAPPWLATGGTGDVLAGMAAGLLAQGMPAFEAACAAVWQHGQAARRAGAGMVADDLLPALAGVLREQAQQPVWHGA</sequence>
<keyword evidence="23" id="KW-1185">Reference proteome</keyword>
<feature type="binding site" evidence="18">
    <location>
        <position position="151"/>
    </location>
    <ligand>
        <name>(6S)-NADPHX</name>
        <dbReference type="ChEBI" id="CHEBI:64076"/>
    </ligand>
</feature>
<dbReference type="PROSITE" id="PS51383">
    <property type="entry name" value="YJEF_C_3"/>
    <property type="match status" value="1"/>
</dbReference>
<feature type="domain" description="YjeF N-terminal" evidence="21">
    <location>
        <begin position="11"/>
        <end position="208"/>
    </location>
</feature>
<dbReference type="HAMAP" id="MF_01965">
    <property type="entry name" value="NADHX_dehydratase"/>
    <property type="match status" value="1"/>
</dbReference>
<keyword evidence="13" id="KW-0511">Multifunctional enzyme</keyword>
<evidence type="ECO:0000256" key="9">
    <source>
        <dbReference type="ARBA" id="ARBA00022958"/>
    </source>
</evidence>
<evidence type="ECO:0000256" key="5">
    <source>
        <dbReference type="ARBA" id="ARBA00022723"/>
    </source>
</evidence>
<dbReference type="GO" id="GO:0052856">
    <property type="term" value="F:NAD(P)HX epimerase activity"/>
    <property type="evidence" value="ECO:0007669"/>
    <property type="project" value="UniProtKB-UniRule"/>
</dbReference>
<evidence type="ECO:0000256" key="11">
    <source>
        <dbReference type="ARBA" id="ARBA00023235"/>
    </source>
</evidence>
<evidence type="ECO:0000256" key="18">
    <source>
        <dbReference type="HAMAP-Rule" id="MF_01966"/>
    </source>
</evidence>
<evidence type="ECO:0000256" key="19">
    <source>
        <dbReference type="PIRNR" id="PIRNR017184"/>
    </source>
</evidence>
<dbReference type="InterPro" id="IPR029056">
    <property type="entry name" value="Ribokinase-like"/>
</dbReference>
<dbReference type="SUPFAM" id="SSF53613">
    <property type="entry name" value="Ribokinase-like"/>
    <property type="match status" value="1"/>
</dbReference>
<comment type="similarity">
    <text evidence="18">Belongs to the NnrE/AIBP family.</text>
</comment>
<dbReference type="InterPro" id="IPR000631">
    <property type="entry name" value="CARKD"/>
</dbReference>
<keyword evidence="5 18" id="KW-0479">Metal-binding</keyword>
<dbReference type="NCBIfam" id="TIGR00196">
    <property type="entry name" value="yjeF_cterm"/>
    <property type="match status" value="1"/>
</dbReference>
<dbReference type="Gene3D" id="3.40.50.10260">
    <property type="entry name" value="YjeF N-terminal domain"/>
    <property type="match status" value="1"/>
</dbReference>
<comment type="catalytic activity">
    <reaction evidence="15 17 19">
        <text>(6S)-NADHX + ADP = AMP + phosphate + NADH + H(+)</text>
        <dbReference type="Rhea" id="RHEA:32223"/>
        <dbReference type="ChEBI" id="CHEBI:15378"/>
        <dbReference type="ChEBI" id="CHEBI:43474"/>
        <dbReference type="ChEBI" id="CHEBI:57945"/>
        <dbReference type="ChEBI" id="CHEBI:64074"/>
        <dbReference type="ChEBI" id="CHEBI:456215"/>
        <dbReference type="ChEBI" id="CHEBI:456216"/>
        <dbReference type="EC" id="4.2.1.136"/>
    </reaction>
</comment>
<comment type="cofactor">
    <cofactor evidence="17">
        <name>Mg(2+)</name>
        <dbReference type="ChEBI" id="CHEBI:18420"/>
    </cofactor>
</comment>
<feature type="binding site" evidence="17">
    <location>
        <position position="252"/>
    </location>
    <ligand>
        <name>(6S)-NADPHX</name>
        <dbReference type="ChEBI" id="CHEBI:64076"/>
    </ligand>
</feature>
<dbReference type="RefSeq" id="WP_122226573.1">
    <property type="nucleotide sequence ID" value="NZ_RDQO01000001.1"/>
</dbReference>
<dbReference type="PROSITE" id="PS51385">
    <property type="entry name" value="YJEF_N"/>
    <property type="match status" value="1"/>
</dbReference>
<feature type="binding site" evidence="18">
    <location>
        <position position="118"/>
    </location>
    <ligand>
        <name>K(+)</name>
        <dbReference type="ChEBI" id="CHEBI:29103"/>
    </ligand>
</feature>
<dbReference type="PANTHER" id="PTHR12592:SF0">
    <property type="entry name" value="ATP-DEPENDENT (S)-NAD(P)H-HYDRATE DEHYDRATASE"/>
    <property type="match status" value="1"/>
</dbReference>
<evidence type="ECO:0000256" key="10">
    <source>
        <dbReference type="ARBA" id="ARBA00023027"/>
    </source>
</evidence>
<dbReference type="EC" id="5.1.99.6" evidence="19"/>
<feature type="domain" description="YjeF C-terminal" evidence="20">
    <location>
        <begin position="218"/>
        <end position="485"/>
    </location>
</feature>
<feature type="binding site" evidence="17">
    <location>
        <position position="431"/>
    </location>
    <ligand>
        <name>(6S)-NADPHX</name>
        <dbReference type="ChEBI" id="CHEBI:64076"/>
    </ligand>
</feature>
<evidence type="ECO:0000256" key="1">
    <source>
        <dbReference type="ARBA" id="ARBA00000013"/>
    </source>
</evidence>
<dbReference type="GO" id="GO:0110051">
    <property type="term" value="P:metabolite repair"/>
    <property type="evidence" value="ECO:0007669"/>
    <property type="project" value="TreeGrafter"/>
</dbReference>
<feature type="binding site" evidence="17">
    <location>
        <begin position="401"/>
        <end position="405"/>
    </location>
    <ligand>
        <name>AMP</name>
        <dbReference type="ChEBI" id="CHEBI:456215"/>
    </ligand>
</feature>
<comment type="subunit">
    <text evidence="17">Homotetramer.</text>
</comment>
<gene>
    <name evidence="18" type="primary">nnrE</name>
    <name evidence="17" type="synonym">nnrD</name>
    <name evidence="22" type="ORF">D8I35_05035</name>
</gene>
<dbReference type="InterPro" id="IPR036652">
    <property type="entry name" value="YjeF_N_dom_sf"/>
</dbReference>
<evidence type="ECO:0000256" key="17">
    <source>
        <dbReference type="HAMAP-Rule" id="MF_01965"/>
    </source>
</evidence>
<feature type="binding site" evidence="17">
    <location>
        <position position="315"/>
    </location>
    <ligand>
        <name>(6S)-NADPHX</name>
        <dbReference type="ChEBI" id="CHEBI:64076"/>
    </ligand>
</feature>
<keyword evidence="9 18" id="KW-0630">Potassium</keyword>
<evidence type="ECO:0000256" key="2">
    <source>
        <dbReference type="ARBA" id="ARBA00000909"/>
    </source>
</evidence>
<comment type="catalytic activity">
    <reaction evidence="2 18 19">
        <text>(6R)-NADPHX = (6S)-NADPHX</text>
        <dbReference type="Rhea" id="RHEA:32227"/>
        <dbReference type="ChEBI" id="CHEBI:64076"/>
        <dbReference type="ChEBI" id="CHEBI:64077"/>
        <dbReference type="EC" id="5.1.99.6"/>
    </reaction>
</comment>
<dbReference type="EMBL" id="RDQO01000001">
    <property type="protein sequence ID" value="RMX08448.1"/>
    <property type="molecule type" value="Genomic_DNA"/>
</dbReference>
<dbReference type="EC" id="4.2.1.136" evidence="19"/>
<protein>
    <recommendedName>
        <fullName evidence="19">Bifunctional NAD(P)H-hydrate repair enzyme</fullName>
    </recommendedName>
    <alternativeName>
        <fullName evidence="19">Nicotinamide nucleotide repair protein</fullName>
    </alternativeName>
    <domain>
        <recommendedName>
            <fullName evidence="19">ADP-dependent (S)-NAD(P)H-hydrate dehydratase</fullName>
            <ecNumber evidence="19">4.2.1.136</ecNumber>
        </recommendedName>
        <alternativeName>
            <fullName evidence="19">ADP-dependent NAD(P)HX dehydratase</fullName>
        </alternativeName>
    </domain>
    <domain>
        <recommendedName>
            <fullName evidence="19">NAD(P)H-hydrate epimerase</fullName>
            <ecNumber evidence="19">5.1.99.6</ecNumber>
        </recommendedName>
    </domain>
</protein>
<name>A0A3M6QZP3_9BURK</name>